<protein>
    <submittedName>
        <fullName evidence="2">Uncharacterized protein</fullName>
    </submittedName>
</protein>
<name>A0A6N6K8G1_9ENTR</name>
<gene>
    <name evidence="2" type="ORF">DXF85_06995</name>
</gene>
<accession>A0A6N6K8G1</accession>
<dbReference type="EMBL" id="QRDC01000004">
    <property type="protein sequence ID" value="KAA1279650.1"/>
    <property type="molecule type" value="Genomic_DNA"/>
</dbReference>
<feature type="region of interest" description="Disordered" evidence="1">
    <location>
        <begin position="1"/>
        <end position="29"/>
    </location>
</feature>
<evidence type="ECO:0000313" key="2">
    <source>
        <dbReference type="EMBL" id="KAA1279650.1"/>
    </source>
</evidence>
<feature type="compositionally biased region" description="Polar residues" evidence="1">
    <location>
        <begin position="1"/>
        <end position="15"/>
    </location>
</feature>
<dbReference type="Proteomes" id="UP000468420">
    <property type="component" value="Unassembled WGS sequence"/>
</dbReference>
<organism evidence="2 3">
    <name type="scientific">Citrobacter pasteurii</name>
    <dbReference type="NCBI Taxonomy" id="1563222"/>
    <lineage>
        <taxon>Bacteria</taxon>
        <taxon>Pseudomonadati</taxon>
        <taxon>Pseudomonadota</taxon>
        <taxon>Gammaproteobacteria</taxon>
        <taxon>Enterobacterales</taxon>
        <taxon>Enterobacteriaceae</taxon>
        <taxon>Citrobacter</taxon>
    </lineage>
</organism>
<reference evidence="2 3" key="1">
    <citation type="submission" date="2018-08" db="EMBL/GenBank/DDBJ databases">
        <title>Complete genomic analysis of a Citrobacter pasteurii isolated from cockles (Cerastoderma edule) containing a new chromosomic qnrB allele.</title>
        <authorList>
            <person name="Rodrigues A."/>
            <person name="Baptista T."/>
            <person name="Quesada A."/>
            <person name="Campos M.J."/>
        </authorList>
    </citation>
    <scope>NUCLEOTIDE SEQUENCE [LARGE SCALE GENOMIC DNA]</scope>
    <source>
        <strain evidence="2 3">BA18</strain>
    </source>
</reference>
<sequence>MTQAQNTQRARTPKNSVAGGSLPLRLSPEERTEIEAMAEAECRSASNMVRIVFLRGLECMKSTHLPQSGN</sequence>
<comment type="caution">
    <text evidence="2">The sequence shown here is derived from an EMBL/GenBank/DDBJ whole genome shotgun (WGS) entry which is preliminary data.</text>
</comment>
<dbReference type="AlphaFoldDB" id="A0A6N6K8G1"/>
<evidence type="ECO:0000313" key="3">
    <source>
        <dbReference type="Proteomes" id="UP000468420"/>
    </source>
</evidence>
<evidence type="ECO:0000256" key="1">
    <source>
        <dbReference type="SAM" id="MobiDB-lite"/>
    </source>
</evidence>
<proteinExistence type="predicted"/>